<dbReference type="AlphaFoldDB" id="A0A3G8ZJE5"/>
<protein>
    <submittedName>
        <fullName evidence="1">Uncharacterized protein</fullName>
    </submittedName>
</protein>
<proteinExistence type="predicted"/>
<reference evidence="1 2" key="2">
    <citation type="submission" date="2018-12" db="EMBL/GenBank/DDBJ databases">
        <title>Nakamurella antarcticus sp. nov., isolated from Antarctica South Shetland Islands soil.</title>
        <authorList>
            <person name="Peng F."/>
        </authorList>
    </citation>
    <scope>NUCLEOTIDE SEQUENCE [LARGE SCALE GENOMIC DNA]</scope>
    <source>
        <strain evidence="1 2">S14-144</strain>
    </source>
</reference>
<evidence type="ECO:0000313" key="2">
    <source>
        <dbReference type="Proteomes" id="UP000268084"/>
    </source>
</evidence>
<sequence>MDTPAPDAPQPAAEWRSALDGLLRPAQNTEHVEQSATAMALQFELRELVPRTASRWNGPPSKAATSVKAGVEYRLGVRPVARTSRGWARGTLTWSNIARLRNRLNLEPAQHLWFCQFVALHRAATPAAAGHDADWVLLDEFANPLLWAMLAQASSCGVQLVATKSDTAVLIGDAATLTLDAVAAGNAIIISPSLTVDGLAVPVESAGPIGNHGVYVFALARPRSFHLAPTAEQMTREQISILNSGFSLRIPQQNFQEFIQTDLDQLRESIDIGSSDTSVTLPQCALRCWSSRRHLAPGISFRLSGAGKKAGGQERFQS</sequence>
<name>A0A3G8ZJE5_9ACTN</name>
<dbReference type="EMBL" id="CP034170">
    <property type="protein sequence ID" value="AZI57318.1"/>
    <property type="molecule type" value="Genomic_DNA"/>
</dbReference>
<accession>A0A3G8ZJE5</accession>
<dbReference type="RefSeq" id="WP_124798003.1">
    <property type="nucleotide sequence ID" value="NZ_CP034170.1"/>
</dbReference>
<organism evidence="1 2">
    <name type="scientific">Nakamurella antarctica</name>
    <dbReference type="NCBI Taxonomy" id="1902245"/>
    <lineage>
        <taxon>Bacteria</taxon>
        <taxon>Bacillati</taxon>
        <taxon>Actinomycetota</taxon>
        <taxon>Actinomycetes</taxon>
        <taxon>Nakamurellales</taxon>
        <taxon>Nakamurellaceae</taxon>
        <taxon>Nakamurella</taxon>
    </lineage>
</organism>
<keyword evidence="2" id="KW-1185">Reference proteome</keyword>
<reference evidence="1 2" key="1">
    <citation type="submission" date="2018-11" db="EMBL/GenBank/DDBJ databases">
        <authorList>
            <person name="Da X."/>
        </authorList>
    </citation>
    <scope>NUCLEOTIDE SEQUENCE [LARGE SCALE GENOMIC DNA]</scope>
    <source>
        <strain evidence="1 2">S14-144</strain>
    </source>
</reference>
<dbReference type="Proteomes" id="UP000268084">
    <property type="component" value="Chromosome"/>
</dbReference>
<gene>
    <name evidence="1" type="ORF">EH165_03225</name>
</gene>
<evidence type="ECO:0000313" key="1">
    <source>
        <dbReference type="EMBL" id="AZI57318.1"/>
    </source>
</evidence>
<dbReference type="KEGG" id="nak:EH165_03225"/>